<evidence type="ECO:0000313" key="1">
    <source>
        <dbReference type="EMBL" id="AKF14887.1"/>
    </source>
</evidence>
<accession>A0A0F6SJV7</accession>
<protein>
    <submittedName>
        <fullName evidence="1">Uncharacterized protein</fullName>
    </submittedName>
</protein>
<name>A0A0F6SJV7_9CAUD</name>
<dbReference type="OrthoDB" id="19825at10239"/>
<reference evidence="1 2" key="1">
    <citation type="journal article" date="2015" name="Genome Announc.">
        <title>Genome Sequences of Cluster G Mycobacteriophages Cambiare, FlagStaff, and MOOREtheMARYer.</title>
        <authorList>
            <person name="Pope W.H."/>
            <person name="Augustine D.A."/>
            <person name="Carroll D.C."/>
            <person name="Duncan J.C."/>
            <person name="Harwi K.M."/>
            <person name="Howry R."/>
            <person name="Jagessar B."/>
            <person name="Lum B.A."/>
            <person name="Meinert J.W."/>
            <person name="Migliozzi J.S."/>
            <person name="Milliken K.A."/>
            <person name="Mitchell C.J."/>
            <person name="Nalatwad A.S."/>
            <person name="Orlandini K.C."/>
            <person name="Rhein M.J."/>
            <person name="Saravanan V."/>
            <person name="Seese B.A."/>
            <person name="Schiebel J.G."/>
            <person name="Thomas K.B."/>
            <person name="Adkins N.L."/>
            <person name="Cohen K.L."/>
            <person name="Iyengar V.B."/>
            <person name="Kim H."/>
            <person name="Kramer Z.J."/>
            <person name="Montgomery M.T."/>
            <person name="Schafer C.E."/>
            <person name="Wilkes K.E."/>
            <person name="Grubb S.R."/>
            <person name="Warner M.H."/>
            <person name="Bowman C.A."/>
            <person name="Russell D.A."/>
            <person name="Hatfull G.F."/>
        </authorList>
    </citation>
    <scope>NUCLEOTIDE SEQUENCE [LARGE SCALE GENOMIC DNA]</scope>
</reference>
<keyword evidence="2" id="KW-1185">Reference proteome</keyword>
<proteinExistence type="predicted"/>
<organism evidence="1 2">
    <name type="scientific">Mycobacterium phage MOOREtheMARYer</name>
    <dbReference type="NCBI Taxonomy" id="1647309"/>
    <lineage>
        <taxon>Viruses</taxon>
        <taxon>Duplodnaviria</taxon>
        <taxon>Heunggongvirae</taxon>
        <taxon>Uroviricota</taxon>
        <taxon>Caudoviricetes</taxon>
        <taxon>Gclasvirinae</taxon>
        <taxon>Pinnievirus</taxon>
        <taxon>Pinnievirus moorethemaryer</taxon>
    </lineage>
</organism>
<sequence>MTTSEPVNVVWGVQWEVFVMPETFAESLPVAPAPMSDEPTDEEREAWQSYLEANAAFEAQMLTLTGDEDNWSPTVSVMDEESARQTLPMLREANAGNPFNRNFQLVQAVEPVWTVVEA</sequence>
<gene>
    <name evidence="1" type="primary">26</name>
    <name evidence="1" type="ORF">SEA_MOORETHEMARYER_26</name>
</gene>
<dbReference type="KEGG" id="vg:26625199"/>
<evidence type="ECO:0000313" key="2">
    <source>
        <dbReference type="Proteomes" id="UP000202037"/>
    </source>
</evidence>
<dbReference type="Proteomes" id="UP000202037">
    <property type="component" value="Segment"/>
</dbReference>
<dbReference type="GeneID" id="26625199"/>
<dbReference type="EMBL" id="KR080202">
    <property type="protein sequence ID" value="AKF14887.1"/>
    <property type="molecule type" value="Genomic_DNA"/>
</dbReference>
<dbReference type="RefSeq" id="YP_009198063.1">
    <property type="nucleotide sequence ID" value="NC_028791.1"/>
</dbReference>